<dbReference type="PROSITE" id="PS52015">
    <property type="entry name" value="TONB_CTD"/>
    <property type="match status" value="1"/>
</dbReference>
<dbReference type="AlphaFoldDB" id="A0A2U2DUM0"/>
<evidence type="ECO:0000256" key="2">
    <source>
        <dbReference type="ARBA" id="ARBA00022692"/>
    </source>
</evidence>
<keyword evidence="9" id="KW-1185">Reference proteome</keyword>
<dbReference type="GO" id="GO:0016020">
    <property type="term" value="C:membrane"/>
    <property type="evidence" value="ECO:0007669"/>
    <property type="project" value="UniProtKB-SubCell"/>
</dbReference>
<keyword evidence="4 6" id="KW-0472">Membrane</keyword>
<feature type="compositionally biased region" description="Polar residues" evidence="5">
    <location>
        <begin position="196"/>
        <end position="206"/>
    </location>
</feature>
<accession>A0A2U2DUM0</accession>
<sequence>MIYSRKLRLTAASPALPNTGPSAGEGMNDNTPGLMAGHEMSDLTGVPRQPASESALHYARVSQIGSFPEHAAEASEPETTHSVDAVPEKPAPTIRRRVGRTLTASLVSLVAHAAIFSFLAATMVAEPEEPQEEAGAVVSVTILGDAEFDQLAAGDPEIVSAEEVEPDMVEPAEPEAVETEAVEPVETAEAVPVETQQAEPVDTQQAEPVETTEAQPVEAEPTEPVEMVTEAVPVQSSIVETEAVAALEPEVLTSAVPAEPIVTQPIASALPETVEVTEATPVTPTVQPVETVEVTEATPVQPVEKPIEEIKPVEEKPVAKKPVEKKPVEKKPVEKPKQKLVEKPKKKPDTKRQAGAQGDARQDRKKGSADGQEQASENQNGSKNSGRSSNAGSAAVANYPGKVQSKIRRSVRVPSAFKREKSSISVRVRLTIGSSGSLTSLSVARSSGVPELDKAVLDGVRRASPFPPLPAEWGKPSWSFSQEVQVTGR</sequence>
<feature type="compositionally biased region" description="Basic and acidic residues" evidence="5">
    <location>
        <begin position="70"/>
        <end position="81"/>
    </location>
</feature>
<feature type="region of interest" description="Disordered" evidence="5">
    <location>
        <begin position="69"/>
        <end position="92"/>
    </location>
</feature>
<feature type="region of interest" description="Disordered" evidence="5">
    <location>
        <begin position="13"/>
        <end position="33"/>
    </location>
</feature>
<dbReference type="SUPFAM" id="SSF74653">
    <property type="entry name" value="TolA/TonB C-terminal domain"/>
    <property type="match status" value="1"/>
</dbReference>
<evidence type="ECO:0000256" key="5">
    <source>
        <dbReference type="SAM" id="MobiDB-lite"/>
    </source>
</evidence>
<dbReference type="EMBL" id="QFBC01000002">
    <property type="protein sequence ID" value="PWE57008.1"/>
    <property type="molecule type" value="Genomic_DNA"/>
</dbReference>
<feature type="compositionally biased region" description="Basic and acidic residues" evidence="5">
    <location>
        <begin position="305"/>
        <end position="343"/>
    </location>
</feature>
<dbReference type="Proteomes" id="UP000245252">
    <property type="component" value="Unassembled WGS sequence"/>
</dbReference>
<dbReference type="OrthoDB" id="8448705at2"/>
<keyword evidence="3 6" id="KW-1133">Transmembrane helix</keyword>
<evidence type="ECO:0000256" key="4">
    <source>
        <dbReference type="ARBA" id="ARBA00023136"/>
    </source>
</evidence>
<protein>
    <recommendedName>
        <fullName evidence="7">TonB C-terminal domain-containing protein</fullName>
    </recommendedName>
</protein>
<feature type="transmembrane region" description="Helical" evidence="6">
    <location>
        <begin position="102"/>
        <end position="125"/>
    </location>
</feature>
<dbReference type="NCBIfam" id="TIGR01352">
    <property type="entry name" value="tonB_Cterm"/>
    <property type="match status" value="1"/>
</dbReference>
<name>A0A2U2DUM0_9HYPH</name>
<organism evidence="8 9">
    <name type="scientific">Metarhizobium album</name>
    <dbReference type="NCBI Taxonomy" id="2182425"/>
    <lineage>
        <taxon>Bacteria</taxon>
        <taxon>Pseudomonadati</taxon>
        <taxon>Pseudomonadota</taxon>
        <taxon>Alphaproteobacteria</taxon>
        <taxon>Hyphomicrobiales</taxon>
        <taxon>Rhizobiaceae</taxon>
        <taxon>Metarhizobium</taxon>
    </lineage>
</organism>
<feature type="region of interest" description="Disordered" evidence="5">
    <location>
        <begin position="191"/>
        <end position="224"/>
    </location>
</feature>
<gene>
    <name evidence="8" type="ORF">DEM27_05015</name>
</gene>
<evidence type="ECO:0000256" key="1">
    <source>
        <dbReference type="ARBA" id="ARBA00004167"/>
    </source>
</evidence>
<evidence type="ECO:0000259" key="7">
    <source>
        <dbReference type="PROSITE" id="PS52015"/>
    </source>
</evidence>
<dbReference type="RefSeq" id="WP_109457112.1">
    <property type="nucleotide sequence ID" value="NZ_QFBC01000002.1"/>
</dbReference>
<dbReference type="InterPro" id="IPR006260">
    <property type="entry name" value="TonB/TolA_C"/>
</dbReference>
<feature type="domain" description="TonB C-terminal" evidence="7">
    <location>
        <begin position="398"/>
        <end position="489"/>
    </location>
</feature>
<keyword evidence="2 6" id="KW-0812">Transmembrane</keyword>
<comment type="subcellular location">
    <subcellularLocation>
        <location evidence="1">Membrane</location>
        <topology evidence="1">Single-pass membrane protein</topology>
    </subcellularLocation>
</comment>
<dbReference type="Gene3D" id="3.30.1150.10">
    <property type="match status" value="1"/>
</dbReference>
<dbReference type="GO" id="GO:0055085">
    <property type="term" value="P:transmembrane transport"/>
    <property type="evidence" value="ECO:0007669"/>
    <property type="project" value="InterPro"/>
</dbReference>
<proteinExistence type="predicted"/>
<feature type="compositionally biased region" description="Low complexity" evidence="5">
    <location>
        <begin position="278"/>
        <end position="304"/>
    </location>
</feature>
<dbReference type="InterPro" id="IPR037682">
    <property type="entry name" value="TonB_C"/>
</dbReference>
<reference evidence="8 9" key="1">
    <citation type="submission" date="2018-05" db="EMBL/GenBank/DDBJ databases">
        <title>The draft genome of strain NS-104.</title>
        <authorList>
            <person name="Hang P."/>
            <person name="Jiang J."/>
        </authorList>
    </citation>
    <scope>NUCLEOTIDE SEQUENCE [LARGE SCALE GENOMIC DNA]</scope>
    <source>
        <strain evidence="8 9">NS-104</strain>
    </source>
</reference>
<evidence type="ECO:0000313" key="8">
    <source>
        <dbReference type="EMBL" id="PWE57008.1"/>
    </source>
</evidence>
<feature type="region of interest" description="Disordered" evidence="5">
    <location>
        <begin position="278"/>
        <end position="409"/>
    </location>
</feature>
<evidence type="ECO:0000313" key="9">
    <source>
        <dbReference type="Proteomes" id="UP000245252"/>
    </source>
</evidence>
<evidence type="ECO:0000256" key="3">
    <source>
        <dbReference type="ARBA" id="ARBA00022989"/>
    </source>
</evidence>
<evidence type="ECO:0000256" key="6">
    <source>
        <dbReference type="SAM" id="Phobius"/>
    </source>
</evidence>
<dbReference type="Pfam" id="PF13103">
    <property type="entry name" value="TonB_2"/>
    <property type="match status" value="1"/>
</dbReference>
<feature type="compositionally biased region" description="Low complexity" evidence="5">
    <location>
        <begin position="378"/>
        <end position="398"/>
    </location>
</feature>
<comment type="caution">
    <text evidence="8">The sequence shown here is derived from an EMBL/GenBank/DDBJ whole genome shotgun (WGS) entry which is preliminary data.</text>
</comment>